<evidence type="ECO:0000313" key="4">
    <source>
        <dbReference type="EMBL" id="RAK42607.1"/>
    </source>
</evidence>
<reference evidence="4 5" key="1">
    <citation type="submission" date="2018-06" db="EMBL/GenBank/DDBJ databases">
        <title>Genomic Encyclopedia of Type Strains, Phase III (KMG-III): the genomes of soil and plant-associated and newly described type strains.</title>
        <authorList>
            <person name="Whitman W."/>
        </authorList>
    </citation>
    <scope>NUCLEOTIDE SEQUENCE [LARGE SCALE GENOMIC DNA]</scope>
    <source>
        <strain evidence="4 5">CGMCC 4.7090</strain>
    </source>
</reference>
<dbReference type="EMBL" id="QLMJ01000002">
    <property type="protein sequence ID" value="RAK42607.1"/>
    <property type="molecule type" value="Genomic_DNA"/>
</dbReference>
<comment type="caution">
    <text evidence="4">The sequence shown here is derived from an EMBL/GenBank/DDBJ whole genome shotgun (WGS) entry which is preliminary data.</text>
</comment>
<dbReference type="Gene3D" id="3.40.50.2300">
    <property type="match status" value="2"/>
</dbReference>
<dbReference type="InterPro" id="IPR028081">
    <property type="entry name" value="Leu-bd"/>
</dbReference>
<evidence type="ECO:0000259" key="3">
    <source>
        <dbReference type="Pfam" id="PF13458"/>
    </source>
</evidence>
<dbReference type="PANTHER" id="PTHR30483">
    <property type="entry name" value="LEUCINE-SPECIFIC-BINDING PROTEIN"/>
    <property type="match status" value="1"/>
</dbReference>
<sequence length="404" mass="41116">MAAVRRGLITTLVTGGLVVALTACSSSGDAPEEKTGGPLKVGAILPHTAYAGAGEALVSAVDVAVEEINAAGGVNGGKVELKQVDSTDNNDTAVQAVDSLVTWGSNVVIGAYGSGMSGAIVSKITESGALQVSGSNTSSSLTGINPLYFRTAPTDALEAAKLADLVVQDGHATAAIIAQNDAWGQAFQKSMVESFTAAGVEVVAQQQFNTTDTDYSAQVDAVVAAKPESIVLLSYASYSGSMIESLVGTHGFTDKNLYLSNSTLGKYTIKPSLLKGLRGFLAGPDPAVEAEFDKKLLAKNPNLKSFAYAGSTYDAVIVSALAAIAAKSADGKAVAAKMAEVSGGAEGSTKCKAFKECADLLAAGTKVDYDGLSGGLKFASNNDVTETAYNLYAYDDKGSYAVAP</sequence>
<comment type="similarity">
    <text evidence="1">Belongs to the leucine-binding protein family.</text>
</comment>
<dbReference type="PANTHER" id="PTHR30483:SF6">
    <property type="entry name" value="PERIPLASMIC BINDING PROTEIN OF ABC TRANSPORTER FOR NATURAL AMINO ACIDS"/>
    <property type="match status" value="1"/>
</dbReference>
<dbReference type="Pfam" id="PF13458">
    <property type="entry name" value="Peripla_BP_6"/>
    <property type="match status" value="1"/>
</dbReference>
<evidence type="ECO:0000256" key="1">
    <source>
        <dbReference type="ARBA" id="ARBA00010062"/>
    </source>
</evidence>
<dbReference type="InterPro" id="IPR028082">
    <property type="entry name" value="Peripla_BP_I"/>
</dbReference>
<dbReference type="OrthoDB" id="7337537at2"/>
<protein>
    <submittedName>
        <fullName evidence="4">Amino acid/amide ABC transporter substrate-binding protein (HAAT family)</fullName>
    </submittedName>
</protein>
<dbReference type="SUPFAM" id="SSF53822">
    <property type="entry name" value="Periplasmic binding protein-like I"/>
    <property type="match status" value="1"/>
</dbReference>
<organism evidence="4 5">
    <name type="scientific">Actinoplanes lutulentus</name>
    <dbReference type="NCBI Taxonomy" id="1287878"/>
    <lineage>
        <taxon>Bacteria</taxon>
        <taxon>Bacillati</taxon>
        <taxon>Actinomycetota</taxon>
        <taxon>Actinomycetes</taxon>
        <taxon>Micromonosporales</taxon>
        <taxon>Micromonosporaceae</taxon>
        <taxon>Actinoplanes</taxon>
    </lineage>
</organism>
<dbReference type="InterPro" id="IPR051010">
    <property type="entry name" value="BCAA_transport"/>
</dbReference>
<dbReference type="AlphaFoldDB" id="A0A327ZI23"/>
<keyword evidence="2" id="KW-0732">Signal</keyword>
<proteinExistence type="inferred from homology"/>
<evidence type="ECO:0000256" key="2">
    <source>
        <dbReference type="ARBA" id="ARBA00022729"/>
    </source>
</evidence>
<dbReference type="RefSeq" id="WP_111647750.1">
    <property type="nucleotide sequence ID" value="NZ_JACHWI010000003.1"/>
</dbReference>
<dbReference type="Proteomes" id="UP000249341">
    <property type="component" value="Unassembled WGS sequence"/>
</dbReference>
<name>A0A327ZI23_9ACTN</name>
<feature type="domain" description="Leucine-binding protein" evidence="3">
    <location>
        <begin position="38"/>
        <end position="395"/>
    </location>
</feature>
<gene>
    <name evidence="4" type="ORF">B0I29_102432</name>
</gene>
<evidence type="ECO:0000313" key="5">
    <source>
        <dbReference type="Proteomes" id="UP000249341"/>
    </source>
</evidence>
<accession>A0A327ZI23</accession>
<keyword evidence="5" id="KW-1185">Reference proteome</keyword>
<dbReference type="PROSITE" id="PS51257">
    <property type="entry name" value="PROKAR_LIPOPROTEIN"/>
    <property type="match status" value="1"/>
</dbReference>